<sequence>MTAKAPSRRAGTSPERTAGLALAVVLALAPGWAAGKQSDRDQPMNYTAKYTEAYNAPNTVSTLRGQVHITQGTLVLTGDEAKIHLDANTQIARVVVTGKPAHIEQLDDNGNLMQGDAATLDYDNINGIAVLTGNAVVRQQGRGEFHGDKLTYNTQTSLITGETNGQGLVHGTFLPKNKPAAPPAKPGH</sequence>
<dbReference type="GO" id="GO:0001530">
    <property type="term" value="F:lipopolysaccharide binding"/>
    <property type="evidence" value="ECO:0007669"/>
    <property type="project" value="InterPro"/>
</dbReference>
<proteinExistence type="predicted"/>
<dbReference type="GO" id="GO:0015920">
    <property type="term" value="P:lipopolysaccharide transport"/>
    <property type="evidence" value="ECO:0007669"/>
    <property type="project" value="InterPro"/>
</dbReference>
<dbReference type="InterPro" id="IPR052037">
    <property type="entry name" value="LPS_export_LptA"/>
</dbReference>
<dbReference type="GO" id="GO:0009279">
    <property type="term" value="C:cell outer membrane"/>
    <property type="evidence" value="ECO:0007669"/>
    <property type="project" value="TreeGrafter"/>
</dbReference>
<evidence type="ECO:0000256" key="1">
    <source>
        <dbReference type="ARBA" id="ARBA00022448"/>
    </source>
</evidence>
<dbReference type="OrthoDB" id="9795964at2"/>
<name>A0A2Z6E347_9GAMM</name>
<dbReference type="GO" id="GO:0017089">
    <property type="term" value="F:glycolipid transfer activity"/>
    <property type="evidence" value="ECO:0007669"/>
    <property type="project" value="TreeGrafter"/>
</dbReference>
<dbReference type="InterPro" id="IPR014340">
    <property type="entry name" value="LptA"/>
</dbReference>
<organism evidence="5 6">
    <name type="scientific">Aerosticca soli</name>
    <dbReference type="NCBI Taxonomy" id="2010829"/>
    <lineage>
        <taxon>Bacteria</taxon>
        <taxon>Pseudomonadati</taxon>
        <taxon>Pseudomonadota</taxon>
        <taxon>Gammaproteobacteria</taxon>
        <taxon>Lysobacterales</taxon>
        <taxon>Rhodanobacteraceae</taxon>
        <taxon>Aerosticca</taxon>
    </lineage>
</organism>
<dbReference type="Pfam" id="PF03968">
    <property type="entry name" value="LptD_N"/>
    <property type="match status" value="1"/>
</dbReference>
<keyword evidence="2" id="KW-0732">Signal</keyword>
<reference evidence="6" key="2">
    <citation type="submission" date="2018-06" db="EMBL/GenBank/DDBJ databases">
        <title>Genome sequence of Rhodanobacteraceae bacterium strain Dysh456.</title>
        <authorList>
            <person name="Fukui M."/>
        </authorList>
    </citation>
    <scope>NUCLEOTIDE SEQUENCE [LARGE SCALE GENOMIC DNA]</scope>
    <source>
        <strain evidence="6">Dysh456</strain>
    </source>
</reference>
<dbReference type="GO" id="GO:0030288">
    <property type="term" value="C:outer membrane-bounded periplasmic space"/>
    <property type="evidence" value="ECO:0007669"/>
    <property type="project" value="TreeGrafter"/>
</dbReference>
<dbReference type="PANTHER" id="PTHR36504">
    <property type="entry name" value="LIPOPOLYSACCHARIDE EXPORT SYSTEM PROTEIN LPTA"/>
    <property type="match status" value="1"/>
</dbReference>
<dbReference type="AlphaFoldDB" id="A0A2Z6E347"/>
<dbReference type="EMBL" id="AP018560">
    <property type="protein sequence ID" value="BBD79496.1"/>
    <property type="molecule type" value="Genomic_DNA"/>
</dbReference>
<keyword evidence="3" id="KW-0574">Periplasm</keyword>
<gene>
    <name evidence="5" type="ORF">ALSL_0831</name>
</gene>
<accession>A0A2Z6E347</accession>
<evidence type="ECO:0000313" key="5">
    <source>
        <dbReference type="EMBL" id="BBD79496.1"/>
    </source>
</evidence>
<dbReference type="InterPro" id="IPR005653">
    <property type="entry name" value="OstA-like_N"/>
</dbReference>
<evidence type="ECO:0000256" key="3">
    <source>
        <dbReference type="ARBA" id="ARBA00022764"/>
    </source>
</evidence>
<evidence type="ECO:0000259" key="4">
    <source>
        <dbReference type="Pfam" id="PF03968"/>
    </source>
</evidence>
<dbReference type="RefSeq" id="WP_126536693.1">
    <property type="nucleotide sequence ID" value="NZ_AP018560.1"/>
</dbReference>
<dbReference type="Gene3D" id="2.60.450.10">
    <property type="entry name" value="Lipopolysaccharide (LPS) transport protein A like domain"/>
    <property type="match status" value="1"/>
</dbReference>
<keyword evidence="6" id="KW-1185">Reference proteome</keyword>
<keyword evidence="1" id="KW-0813">Transport</keyword>
<evidence type="ECO:0000313" key="6">
    <source>
        <dbReference type="Proteomes" id="UP000270530"/>
    </source>
</evidence>
<dbReference type="KEGG" id="rbd:ALSL_0831"/>
<evidence type="ECO:0000256" key="2">
    <source>
        <dbReference type="ARBA" id="ARBA00022729"/>
    </source>
</evidence>
<dbReference type="PANTHER" id="PTHR36504:SF1">
    <property type="entry name" value="LIPOPOLYSACCHARIDE EXPORT SYSTEM PROTEIN LPTA"/>
    <property type="match status" value="1"/>
</dbReference>
<reference evidence="6" key="1">
    <citation type="submission" date="2018-04" db="EMBL/GenBank/DDBJ databases">
        <authorList>
            <person name="Watanabe M."/>
            <person name="Kojima H."/>
        </authorList>
    </citation>
    <scope>NUCLEOTIDE SEQUENCE [LARGE SCALE GENOMIC DNA]</scope>
    <source>
        <strain evidence="6">Dysh456</strain>
    </source>
</reference>
<protein>
    <submittedName>
        <fullName evidence="5">LptA, protein essential for LPS transport across the periplasm</fullName>
    </submittedName>
</protein>
<feature type="domain" description="Organic solvent tolerance-like N-terminal" evidence="4">
    <location>
        <begin position="53"/>
        <end position="156"/>
    </location>
</feature>
<dbReference type="Proteomes" id="UP000270530">
    <property type="component" value="Chromosome"/>
</dbReference>
<dbReference type="NCBIfam" id="TIGR03002">
    <property type="entry name" value="outer_YhbN_LptA"/>
    <property type="match status" value="1"/>
</dbReference>